<dbReference type="Proteomes" id="UP000750711">
    <property type="component" value="Unassembled WGS sequence"/>
</dbReference>
<dbReference type="AlphaFoldDB" id="A0A9P8LHU8"/>
<dbReference type="EMBL" id="JAGHQM010000076">
    <property type="protein sequence ID" value="KAH0565602.1"/>
    <property type="molecule type" value="Genomic_DNA"/>
</dbReference>
<keyword evidence="2" id="KW-0472">Membrane</keyword>
<evidence type="ECO:0000256" key="2">
    <source>
        <dbReference type="SAM" id="Phobius"/>
    </source>
</evidence>
<gene>
    <name evidence="3" type="ORF">GP486_000990</name>
</gene>
<feature type="transmembrane region" description="Helical" evidence="2">
    <location>
        <begin position="45"/>
        <end position="66"/>
    </location>
</feature>
<keyword evidence="2" id="KW-1133">Transmembrane helix</keyword>
<reference evidence="3" key="1">
    <citation type="submission" date="2021-03" db="EMBL/GenBank/DDBJ databases">
        <title>Comparative genomics and phylogenomic investigation of the class Geoglossomycetes provide insights into ecological specialization and systematics.</title>
        <authorList>
            <person name="Melie T."/>
            <person name="Pirro S."/>
            <person name="Miller A.N."/>
            <person name="Quandt A."/>
        </authorList>
    </citation>
    <scope>NUCLEOTIDE SEQUENCE</scope>
    <source>
        <strain evidence="3">CAQ_001_2017</strain>
    </source>
</reference>
<keyword evidence="2" id="KW-0812">Transmembrane</keyword>
<comment type="caution">
    <text evidence="3">The sequence shown here is derived from an EMBL/GenBank/DDBJ whole genome shotgun (WGS) entry which is preliminary data.</text>
</comment>
<protein>
    <submittedName>
        <fullName evidence="3">Uncharacterized protein</fullName>
    </submittedName>
</protein>
<proteinExistence type="predicted"/>
<keyword evidence="4" id="KW-1185">Reference proteome</keyword>
<evidence type="ECO:0000256" key="1">
    <source>
        <dbReference type="SAM" id="MobiDB-lite"/>
    </source>
</evidence>
<evidence type="ECO:0000313" key="4">
    <source>
        <dbReference type="Proteomes" id="UP000750711"/>
    </source>
</evidence>
<organism evidence="3 4">
    <name type="scientific">Trichoglossum hirsutum</name>
    <dbReference type="NCBI Taxonomy" id="265104"/>
    <lineage>
        <taxon>Eukaryota</taxon>
        <taxon>Fungi</taxon>
        <taxon>Dikarya</taxon>
        <taxon>Ascomycota</taxon>
        <taxon>Pezizomycotina</taxon>
        <taxon>Geoglossomycetes</taxon>
        <taxon>Geoglossales</taxon>
        <taxon>Geoglossaceae</taxon>
        <taxon>Trichoglossum</taxon>
    </lineage>
</organism>
<name>A0A9P8LHU8_9PEZI</name>
<evidence type="ECO:0000313" key="3">
    <source>
        <dbReference type="EMBL" id="KAH0565602.1"/>
    </source>
</evidence>
<feature type="region of interest" description="Disordered" evidence="1">
    <location>
        <begin position="15"/>
        <end position="38"/>
    </location>
</feature>
<accession>A0A9P8LHU8</accession>
<sequence length="159" mass="16270">MVPLATNTVTVYASGSRTDAASSSSTLTLSSPVPSHSPPNKATPIALGVAIPVTVLLVCALSFLYIRHERKKLARQPDVPVVGGLGQQQGYKGPIEQAAGGGRLSAPVPVEQQWYGGYQQPQQVGGGGGTGYPVEAGGNAVYRAEAGVNVVHPVEIGGR</sequence>
<feature type="compositionally biased region" description="Low complexity" evidence="1">
    <location>
        <begin position="15"/>
        <end position="34"/>
    </location>
</feature>